<evidence type="ECO:0000256" key="2">
    <source>
        <dbReference type="ARBA" id="ARBA00022475"/>
    </source>
</evidence>
<reference evidence="7 8" key="1">
    <citation type="submission" date="2019-04" db="EMBL/GenBank/DDBJ databases">
        <title>Microbes associate with the intestines of laboratory mice.</title>
        <authorList>
            <person name="Navarre W."/>
            <person name="Wong E."/>
            <person name="Huang K."/>
            <person name="Tropini C."/>
            <person name="Ng K."/>
            <person name="Yu B."/>
        </authorList>
    </citation>
    <scope>NUCLEOTIDE SEQUENCE [LARGE SCALE GENOMIC DNA]</scope>
    <source>
        <strain evidence="7 8">NM50_B9-20</strain>
    </source>
</reference>
<proteinExistence type="predicted"/>
<feature type="transmembrane region" description="Helical" evidence="6">
    <location>
        <begin position="183"/>
        <end position="204"/>
    </location>
</feature>
<feature type="transmembrane region" description="Helical" evidence="6">
    <location>
        <begin position="288"/>
        <end position="308"/>
    </location>
</feature>
<feature type="transmembrane region" description="Helical" evidence="6">
    <location>
        <begin position="487"/>
        <end position="507"/>
    </location>
</feature>
<sequence>MEQKSVGRGFLILSIAGIAGKLLSALYVPLLTYVLGDIGYGIYVAGYDIFVFLIAVTSLGAQPAVTKVVTELRAIGHHKDALRAMKLSRRYLGIISFIVAAIFMALAFPITTLINRERSVYTFLFLGPAIFFAAILAAYRGYMQAIEDMESLAISQILEQFINVILSLVFAVLLLSATGSLEWGSAGGTVGTFLGAIVALIYIIHIFNKKSYYEEAEKLNVEGKRKVSDRRIVKKLLMYAIPITLVAAVQNFAGVIDSITLANSLSSAGFDGDNVDRLTAVLSYYKTLIYVPLAIVTALGTSIFPKIIQAFVQKNRKELKIQTSYSFRMMYIIVMPATFGLAILSKEIYHFLFNKIGNEYVLLMYGSALLIFMSITTIQNVILQGINKLYLIIVSASLGLVAKIILNIFLVSMPKINISGAVIGTFVSFIIPTVINHKKITQFFKVKIPVVKQALIPTICSILMSILIVVVKYPVVKIVEFLGGGRIMIGVATLVLIAVGGVVYLYTMIYFGGIRRKDLDLISPKLFKYLPRRLRKQLI</sequence>
<keyword evidence="3 6" id="KW-0812">Transmembrane</keyword>
<name>A0A4S2DKE9_9CLOT</name>
<comment type="subcellular location">
    <subcellularLocation>
        <location evidence="1">Cell membrane</location>
        <topology evidence="1">Multi-pass membrane protein</topology>
    </subcellularLocation>
</comment>
<dbReference type="PIRSF" id="PIRSF038958">
    <property type="entry name" value="PG_synth_SpoVB"/>
    <property type="match status" value="1"/>
</dbReference>
<keyword evidence="4 6" id="KW-1133">Transmembrane helix</keyword>
<dbReference type="GO" id="GO:0005886">
    <property type="term" value="C:plasma membrane"/>
    <property type="evidence" value="ECO:0007669"/>
    <property type="project" value="UniProtKB-SubCell"/>
</dbReference>
<dbReference type="OrthoDB" id="9775950at2"/>
<evidence type="ECO:0000256" key="6">
    <source>
        <dbReference type="SAM" id="Phobius"/>
    </source>
</evidence>
<dbReference type="Proteomes" id="UP000306888">
    <property type="component" value="Unassembled WGS sequence"/>
</dbReference>
<keyword evidence="2" id="KW-1003">Cell membrane</keyword>
<feature type="transmembrane region" description="Helical" evidence="6">
    <location>
        <begin position="389"/>
        <end position="410"/>
    </location>
</feature>
<feature type="transmembrane region" description="Helical" evidence="6">
    <location>
        <begin position="329"/>
        <end position="349"/>
    </location>
</feature>
<dbReference type="InterPro" id="IPR024923">
    <property type="entry name" value="PG_synth_SpoVB"/>
</dbReference>
<dbReference type="CDD" id="cd13124">
    <property type="entry name" value="MATE_SpoVB_like"/>
    <property type="match status" value="1"/>
</dbReference>
<comment type="caution">
    <text evidence="7">The sequence shown here is derived from an EMBL/GenBank/DDBJ whole genome shotgun (WGS) entry which is preliminary data.</text>
</comment>
<dbReference type="PANTHER" id="PTHR30250:SF21">
    <property type="entry name" value="LIPID II FLIPPASE MURJ"/>
    <property type="match status" value="1"/>
</dbReference>
<dbReference type="PANTHER" id="PTHR30250">
    <property type="entry name" value="PST FAMILY PREDICTED COLANIC ACID TRANSPORTER"/>
    <property type="match status" value="1"/>
</dbReference>
<feature type="transmembrane region" description="Helical" evidence="6">
    <location>
        <begin position="49"/>
        <end position="70"/>
    </location>
</feature>
<dbReference type="EMBL" id="SRYR01000002">
    <property type="protein sequence ID" value="TGY42717.1"/>
    <property type="molecule type" value="Genomic_DNA"/>
</dbReference>
<dbReference type="AlphaFoldDB" id="A0A4S2DKE9"/>
<feature type="transmembrane region" description="Helical" evidence="6">
    <location>
        <begin position="91"/>
        <end position="114"/>
    </location>
</feature>
<keyword evidence="5 6" id="KW-0472">Membrane</keyword>
<dbReference type="RefSeq" id="WP_136006169.1">
    <property type="nucleotide sequence ID" value="NZ_SRYR01000002.1"/>
</dbReference>
<keyword evidence="8" id="KW-1185">Reference proteome</keyword>
<dbReference type="InterPro" id="IPR050833">
    <property type="entry name" value="Poly_Biosynth_Transport"/>
</dbReference>
<feature type="transmembrane region" description="Helical" evidence="6">
    <location>
        <begin position="361"/>
        <end position="382"/>
    </location>
</feature>
<gene>
    <name evidence="7" type="ORF">E5347_07875</name>
</gene>
<feature type="transmembrane region" description="Helical" evidence="6">
    <location>
        <begin position="120"/>
        <end position="139"/>
    </location>
</feature>
<feature type="transmembrane region" description="Helical" evidence="6">
    <location>
        <begin position="9"/>
        <end position="29"/>
    </location>
</feature>
<evidence type="ECO:0000256" key="1">
    <source>
        <dbReference type="ARBA" id="ARBA00004651"/>
    </source>
</evidence>
<evidence type="ECO:0000313" key="7">
    <source>
        <dbReference type="EMBL" id="TGY42717.1"/>
    </source>
</evidence>
<evidence type="ECO:0000256" key="5">
    <source>
        <dbReference type="ARBA" id="ARBA00023136"/>
    </source>
</evidence>
<evidence type="ECO:0000256" key="3">
    <source>
        <dbReference type="ARBA" id="ARBA00022692"/>
    </source>
</evidence>
<dbReference type="InterPro" id="IPR002797">
    <property type="entry name" value="Polysacc_synth"/>
</dbReference>
<feature type="transmembrane region" description="Helical" evidence="6">
    <location>
        <begin position="160"/>
        <end position="177"/>
    </location>
</feature>
<protein>
    <submittedName>
        <fullName evidence="7">Polysaccharide biosynthesis protein</fullName>
    </submittedName>
</protein>
<evidence type="ECO:0000256" key="4">
    <source>
        <dbReference type="ARBA" id="ARBA00022989"/>
    </source>
</evidence>
<feature type="transmembrane region" description="Helical" evidence="6">
    <location>
        <begin position="416"/>
        <end position="435"/>
    </location>
</feature>
<dbReference type="Pfam" id="PF01943">
    <property type="entry name" value="Polysacc_synt"/>
    <property type="match status" value="1"/>
</dbReference>
<feature type="transmembrane region" description="Helical" evidence="6">
    <location>
        <begin position="455"/>
        <end position="475"/>
    </location>
</feature>
<accession>A0A4S2DKE9</accession>
<organism evidence="7 8">
    <name type="scientific">Clostridium sartagoforme</name>
    <dbReference type="NCBI Taxonomy" id="84031"/>
    <lineage>
        <taxon>Bacteria</taxon>
        <taxon>Bacillati</taxon>
        <taxon>Bacillota</taxon>
        <taxon>Clostridia</taxon>
        <taxon>Eubacteriales</taxon>
        <taxon>Clostridiaceae</taxon>
        <taxon>Clostridium</taxon>
    </lineage>
</organism>
<evidence type="ECO:0000313" key="8">
    <source>
        <dbReference type="Proteomes" id="UP000306888"/>
    </source>
</evidence>
<feature type="transmembrane region" description="Helical" evidence="6">
    <location>
        <begin position="236"/>
        <end position="256"/>
    </location>
</feature>